<evidence type="ECO:0000313" key="3">
    <source>
        <dbReference type="EMBL" id="CUV34986.1"/>
    </source>
</evidence>
<dbReference type="EMBL" id="LN899823">
    <property type="protein sequence ID" value="CUV25713.1"/>
    <property type="molecule type" value="Genomic_DNA"/>
</dbReference>
<dbReference type="EMBL" id="LN899826">
    <property type="protein sequence ID" value="CUV42269.1"/>
    <property type="molecule type" value="Genomic_DNA"/>
</dbReference>
<proteinExistence type="predicted"/>
<evidence type="ECO:0000313" key="2">
    <source>
        <dbReference type="EMBL" id="CUV25713.1"/>
    </source>
</evidence>
<feature type="region of interest" description="Disordered" evidence="1">
    <location>
        <begin position="138"/>
        <end position="162"/>
    </location>
</feature>
<name>A0A0S4UUE6_RALSL</name>
<organism evidence="2">
    <name type="scientific">Ralstonia solanacearum</name>
    <name type="common">Pseudomonas solanacearum</name>
    <dbReference type="NCBI Taxonomy" id="305"/>
    <lineage>
        <taxon>Bacteria</taxon>
        <taxon>Pseudomonadati</taxon>
        <taxon>Pseudomonadota</taxon>
        <taxon>Betaproteobacteria</taxon>
        <taxon>Burkholderiales</taxon>
        <taxon>Burkholderiaceae</taxon>
        <taxon>Ralstonia</taxon>
        <taxon>Ralstonia solanacearum species complex</taxon>
    </lineage>
</organism>
<dbReference type="EMBL" id="LN899825">
    <property type="protein sequence ID" value="CUV34986.1"/>
    <property type="molecule type" value="Genomic_DNA"/>
</dbReference>
<dbReference type="AlphaFoldDB" id="A0A0S4UUE6"/>
<accession>A0A0S4UUE6</accession>
<evidence type="ECO:0000256" key="1">
    <source>
        <dbReference type="SAM" id="MobiDB-lite"/>
    </source>
</evidence>
<evidence type="ECO:0000313" key="4">
    <source>
        <dbReference type="EMBL" id="CUV42269.1"/>
    </source>
</evidence>
<sequence length="194" mass="20974">MTSGLTSTAVMRAVGRWRWQNRVVDPGPMPSCTTWKSLSADGSRNSSQAICWWMYSRSRASGSDSRRAPCVTPSQPTKCMKRYPSFSMMVTGASVGMVRAAASAGMAADAKCVSASVGAVLRSVMVVARAEWSRGVKLSETPHGTGPVGRRHGRSLPSAGRHPFSRLRLRVHGFESACARAGARRKLCPDRFKK</sequence>
<gene>
    <name evidence="2" type="ORF">RUN1744_v1_1080023</name>
    <name evidence="3" type="ORF">TD1301_v1_1170006</name>
    <name evidence="4" type="ORF">TF3108_v1_1150022</name>
</gene>
<protein>
    <submittedName>
        <fullName evidence="2">Uncharacterized protein</fullName>
    </submittedName>
</protein>
<reference evidence="2" key="1">
    <citation type="submission" date="2015-10" db="EMBL/GenBank/DDBJ databases">
        <authorList>
            <person name="Gilbert D.G."/>
        </authorList>
    </citation>
    <scope>NUCLEOTIDE SEQUENCE</scope>
    <source>
        <strain evidence="2">Phyl III-seqv23</strain>
    </source>
</reference>